<protein>
    <submittedName>
        <fullName evidence="1">Uncharacterized protein</fullName>
    </submittedName>
</protein>
<comment type="caution">
    <text evidence="1">The sequence shown here is derived from an EMBL/GenBank/DDBJ whole genome shotgun (WGS) entry which is preliminary data.</text>
</comment>
<name>A0AA39UX43_9AGAR</name>
<feature type="non-terminal residue" evidence="1">
    <location>
        <position position="50"/>
    </location>
</feature>
<feature type="non-terminal residue" evidence="1">
    <location>
        <position position="1"/>
    </location>
</feature>
<dbReference type="AlphaFoldDB" id="A0AA39UX43"/>
<keyword evidence="2" id="KW-1185">Reference proteome</keyword>
<proteinExistence type="predicted"/>
<reference evidence="1" key="1">
    <citation type="submission" date="2023-06" db="EMBL/GenBank/DDBJ databases">
        <authorList>
            <consortium name="Lawrence Berkeley National Laboratory"/>
            <person name="Ahrendt S."/>
            <person name="Sahu N."/>
            <person name="Indic B."/>
            <person name="Wong-Bajracharya J."/>
            <person name="Merenyi Z."/>
            <person name="Ke H.-M."/>
            <person name="Monk M."/>
            <person name="Kocsube S."/>
            <person name="Drula E."/>
            <person name="Lipzen A."/>
            <person name="Balint B."/>
            <person name="Henrissat B."/>
            <person name="Andreopoulos B."/>
            <person name="Martin F.M."/>
            <person name="Harder C.B."/>
            <person name="Rigling D."/>
            <person name="Ford K.L."/>
            <person name="Foster G.D."/>
            <person name="Pangilinan J."/>
            <person name="Papanicolaou A."/>
            <person name="Barry K."/>
            <person name="LaButti K."/>
            <person name="Viragh M."/>
            <person name="Koriabine M."/>
            <person name="Yan M."/>
            <person name="Riley R."/>
            <person name="Champramary S."/>
            <person name="Plett K.L."/>
            <person name="Tsai I.J."/>
            <person name="Slot J."/>
            <person name="Sipos G."/>
            <person name="Plett J."/>
            <person name="Nagy L.G."/>
            <person name="Grigoriev I.V."/>
        </authorList>
    </citation>
    <scope>NUCLEOTIDE SEQUENCE</scope>
    <source>
        <strain evidence="1">HWK02</strain>
    </source>
</reference>
<accession>A0AA39UX43</accession>
<sequence length="50" mass="5465">RGCDIHVAVDCNFNQCHQTSAGDCPAFYDPCYILSKDEVDAVGHHIEAAQ</sequence>
<gene>
    <name evidence="1" type="ORF">EDD18DRAFT_1010085</name>
</gene>
<organism evidence="1 2">
    <name type="scientific">Armillaria luteobubalina</name>
    <dbReference type="NCBI Taxonomy" id="153913"/>
    <lineage>
        <taxon>Eukaryota</taxon>
        <taxon>Fungi</taxon>
        <taxon>Dikarya</taxon>
        <taxon>Basidiomycota</taxon>
        <taxon>Agaricomycotina</taxon>
        <taxon>Agaricomycetes</taxon>
        <taxon>Agaricomycetidae</taxon>
        <taxon>Agaricales</taxon>
        <taxon>Marasmiineae</taxon>
        <taxon>Physalacriaceae</taxon>
        <taxon>Armillaria</taxon>
    </lineage>
</organism>
<evidence type="ECO:0000313" key="1">
    <source>
        <dbReference type="EMBL" id="KAK0496590.1"/>
    </source>
</evidence>
<dbReference type="Proteomes" id="UP001175228">
    <property type="component" value="Unassembled WGS sequence"/>
</dbReference>
<dbReference type="EMBL" id="JAUEPU010000015">
    <property type="protein sequence ID" value="KAK0496590.1"/>
    <property type="molecule type" value="Genomic_DNA"/>
</dbReference>
<evidence type="ECO:0000313" key="2">
    <source>
        <dbReference type="Proteomes" id="UP001175228"/>
    </source>
</evidence>